<dbReference type="AlphaFoldDB" id="A0A915J2S8"/>
<keyword evidence="1" id="KW-1185">Reference proteome</keyword>
<evidence type="ECO:0000313" key="2">
    <source>
        <dbReference type="WBParaSite" id="nRc.2.0.1.t20771-RA"/>
    </source>
</evidence>
<protein>
    <submittedName>
        <fullName evidence="2">Uncharacterized protein</fullName>
    </submittedName>
</protein>
<evidence type="ECO:0000313" key="1">
    <source>
        <dbReference type="Proteomes" id="UP000887565"/>
    </source>
</evidence>
<reference evidence="2" key="1">
    <citation type="submission" date="2022-11" db="UniProtKB">
        <authorList>
            <consortium name="WormBaseParasite"/>
        </authorList>
    </citation>
    <scope>IDENTIFICATION</scope>
</reference>
<sequence length="66" mass="7339">MTGVSPFIDPWGNKPRIFPPVAFDTNSFISPTTFSLFFRKSSCESGAFYNDTEALLWPDSVPSLTC</sequence>
<accession>A0A915J2S8</accession>
<dbReference type="WBParaSite" id="nRc.2.0.1.t20771-RA">
    <property type="protein sequence ID" value="nRc.2.0.1.t20771-RA"/>
    <property type="gene ID" value="nRc.2.0.1.g20771"/>
</dbReference>
<dbReference type="Proteomes" id="UP000887565">
    <property type="component" value="Unplaced"/>
</dbReference>
<organism evidence="1 2">
    <name type="scientific">Romanomermis culicivorax</name>
    <name type="common">Nematode worm</name>
    <dbReference type="NCBI Taxonomy" id="13658"/>
    <lineage>
        <taxon>Eukaryota</taxon>
        <taxon>Metazoa</taxon>
        <taxon>Ecdysozoa</taxon>
        <taxon>Nematoda</taxon>
        <taxon>Enoplea</taxon>
        <taxon>Dorylaimia</taxon>
        <taxon>Mermithida</taxon>
        <taxon>Mermithoidea</taxon>
        <taxon>Mermithidae</taxon>
        <taxon>Romanomermis</taxon>
    </lineage>
</organism>
<proteinExistence type="predicted"/>
<name>A0A915J2S8_ROMCU</name>